<dbReference type="Gene3D" id="2.20.70.10">
    <property type="match status" value="1"/>
</dbReference>
<protein>
    <recommendedName>
        <fullName evidence="2">WW domain-containing protein</fullName>
    </recommendedName>
</protein>
<dbReference type="Gene3D" id="1.10.472.10">
    <property type="entry name" value="Cyclin-like"/>
    <property type="match status" value="1"/>
</dbReference>
<dbReference type="VEuPathDB" id="FungiDB:SPRG_01494"/>
<dbReference type="GeneID" id="24124080"/>
<dbReference type="RefSeq" id="XP_012195094.1">
    <property type="nucleotide sequence ID" value="XM_012339704.1"/>
</dbReference>
<gene>
    <name evidence="3" type="ORF">SPRG_01494</name>
</gene>
<organism evidence="3 4">
    <name type="scientific">Saprolegnia parasitica (strain CBS 223.65)</name>
    <dbReference type="NCBI Taxonomy" id="695850"/>
    <lineage>
        <taxon>Eukaryota</taxon>
        <taxon>Sar</taxon>
        <taxon>Stramenopiles</taxon>
        <taxon>Oomycota</taxon>
        <taxon>Saprolegniomycetes</taxon>
        <taxon>Saprolegniales</taxon>
        <taxon>Saprolegniaceae</taxon>
        <taxon>Saprolegnia</taxon>
    </lineage>
</organism>
<dbReference type="PROSITE" id="PS50020">
    <property type="entry name" value="WW_DOMAIN_2"/>
    <property type="match status" value="1"/>
</dbReference>
<reference evidence="3 4" key="1">
    <citation type="journal article" date="2013" name="PLoS Genet.">
        <title>Distinctive expansion of potential virulence genes in the genome of the oomycete fish pathogen Saprolegnia parasitica.</title>
        <authorList>
            <person name="Jiang R.H."/>
            <person name="de Bruijn I."/>
            <person name="Haas B.J."/>
            <person name="Belmonte R."/>
            <person name="Lobach L."/>
            <person name="Christie J."/>
            <person name="van den Ackerveken G."/>
            <person name="Bottin A."/>
            <person name="Bulone V."/>
            <person name="Diaz-Moreno S.M."/>
            <person name="Dumas B."/>
            <person name="Fan L."/>
            <person name="Gaulin E."/>
            <person name="Govers F."/>
            <person name="Grenville-Briggs L.J."/>
            <person name="Horner N.R."/>
            <person name="Levin J.Z."/>
            <person name="Mammella M."/>
            <person name="Meijer H.J."/>
            <person name="Morris P."/>
            <person name="Nusbaum C."/>
            <person name="Oome S."/>
            <person name="Phillips A.J."/>
            <person name="van Rooyen D."/>
            <person name="Rzeszutek E."/>
            <person name="Saraiva M."/>
            <person name="Secombes C.J."/>
            <person name="Seidl M.F."/>
            <person name="Snel B."/>
            <person name="Stassen J.H."/>
            <person name="Sykes S."/>
            <person name="Tripathy S."/>
            <person name="van den Berg H."/>
            <person name="Vega-Arreguin J.C."/>
            <person name="Wawra S."/>
            <person name="Young S.K."/>
            <person name="Zeng Q."/>
            <person name="Dieguez-Uribeondo J."/>
            <person name="Russ C."/>
            <person name="Tyler B.M."/>
            <person name="van West P."/>
        </authorList>
    </citation>
    <scope>NUCLEOTIDE SEQUENCE [LARGE SCALE GENOMIC DNA]</scope>
    <source>
        <strain evidence="3 4">CBS 223.65</strain>
    </source>
</reference>
<dbReference type="SMART" id="SM00456">
    <property type="entry name" value="WW"/>
    <property type="match status" value="1"/>
</dbReference>
<dbReference type="PANTHER" id="PTHR14248">
    <property type="entry name" value="CYCLIN Y, ISOFORM A"/>
    <property type="match status" value="1"/>
</dbReference>
<dbReference type="KEGG" id="spar:SPRG_01494"/>
<feature type="region of interest" description="Disordered" evidence="1">
    <location>
        <begin position="108"/>
        <end position="127"/>
    </location>
</feature>
<name>A0A067CV23_SAPPC</name>
<dbReference type="PROSITE" id="PS01159">
    <property type="entry name" value="WW_DOMAIN_1"/>
    <property type="match status" value="1"/>
</dbReference>
<evidence type="ECO:0000313" key="3">
    <source>
        <dbReference type="EMBL" id="KDO34358.1"/>
    </source>
</evidence>
<proteinExistence type="predicted"/>
<dbReference type="EMBL" id="KK583191">
    <property type="protein sequence ID" value="KDO34358.1"/>
    <property type="molecule type" value="Genomic_DNA"/>
</dbReference>
<evidence type="ECO:0000259" key="2">
    <source>
        <dbReference type="PROSITE" id="PS50020"/>
    </source>
</evidence>
<dbReference type="GO" id="GO:0019901">
    <property type="term" value="F:protein kinase binding"/>
    <property type="evidence" value="ECO:0007669"/>
    <property type="project" value="InterPro"/>
</dbReference>
<feature type="domain" description="WW" evidence="2">
    <location>
        <begin position="20"/>
        <end position="48"/>
    </location>
</feature>
<dbReference type="AlphaFoldDB" id="A0A067CV23"/>
<dbReference type="OMA" id="MESECII"/>
<dbReference type="SUPFAM" id="SSF47954">
    <property type="entry name" value="Cyclin-like"/>
    <property type="match status" value="1"/>
</dbReference>
<dbReference type="InterPro" id="IPR013922">
    <property type="entry name" value="Cyclin_PHO80-like"/>
</dbReference>
<sequence length="493" mass="55338">MGEGPTMSSSSSSLAADVEWKVAQCPRSGRSYYYHPVTRETTWKKPPCIVRREKEAASHFFRTMETNIKNKLRAGMLSPEPRASREDVAAVIAAGPPRLFRTLSAKEDMNDTPPVHSRKPAKNMMLSTGPPRLFRTLSAKEDLNQDVPVYGSLSSKLPPSPIPENREPKTPMLHERASFTDGSAYRDEAFTAVVPPQPLRMRSNSTNSIYVRMGTMNQPDVKSTMLCVAHVIRGHIREAHATPLPCDPRFHGFLSIEALQASSLKKLPLPSIEDIVAFMHQVHTKAQMESECIIMGLIYVERLLQATMGKGLQIHAGNWHAILFSSMVMASKVWDDLSMCNADFSKICHVTFPLRRINTLELLYLSAVEYNVRVSAASYAKYYFHLRTIYKSLAIGQLSAFDSNTPLNLEGARKMQVISEDYEERIKLLPPPLRRRSRTIASPMPHDKMMLEDEYRYSDLTAPPASIEQLVHMEVKSAGGSSPSYGFGKRHSE</sequence>
<dbReference type="InterPro" id="IPR036915">
    <property type="entry name" value="Cyclin-like_sf"/>
</dbReference>
<dbReference type="CDD" id="cd20540">
    <property type="entry name" value="CYCLIN_CCNY_like"/>
    <property type="match status" value="1"/>
</dbReference>
<dbReference type="SUPFAM" id="SSF51045">
    <property type="entry name" value="WW domain"/>
    <property type="match status" value="1"/>
</dbReference>
<evidence type="ECO:0000256" key="1">
    <source>
        <dbReference type="SAM" id="MobiDB-lite"/>
    </source>
</evidence>
<dbReference type="OrthoDB" id="10250320at2759"/>
<dbReference type="InterPro" id="IPR001202">
    <property type="entry name" value="WW_dom"/>
</dbReference>
<dbReference type="InterPro" id="IPR036020">
    <property type="entry name" value="WW_dom_sf"/>
</dbReference>
<dbReference type="CDD" id="cd00201">
    <property type="entry name" value="WW"/>
    <property type="match status" value="1"/>
</dbReference>
<evidence type="ECO:0000313" key="4">
    <source>
        <dbReference type="Proteomes" id="UP000030745"/>
    </source>
</evidence>
<dbReference type="STRING" id="695850.A0A067CV23"/>
<dbReference type="Pfam" id="PF08613">
    <property type="entry name" value="Cyclin"/>
    <property type="match status" value="1"/>
</dbReference>
<keyword evidence="4" id="KW-1185">Reference proteome</keyword>
<accession>A0A067CV23</accession>
<dbReference type="Pfam" id="PF00397">
    <property type="entry name" value="WW"/>
    <property type="match status" value="1"/>
</dbReference>
<dbReference type="Proteomes" id="UP000030745">
    <property type="component" value="Unassembled WGS sequence"/>
</dbReference>